<proteinExistence type="predicted"/>
<evidence type="ECO:0000313" key="3">
    <source>
        <dbReference type="EMBL" id="RJS45776.1"/>
    </source>
</evidence>
<dbReference type="OrthoDB" id="9792858at2"/>
<name>A0A3A5H4Z3_9ACTN</name>
<dbReference type="InterPro" id="IPR050268">
    <property type="entry name" value="NADH-dep_flavin_reductase"/>
</dbReference>
<organism evidence="3 4">
    <name type="scientific">Nocardioides cavernaquae</name>
    <dbReference type="NCBI Taxonomy" id="2321396"/>
    <lineage>
        <taxon>Bacteria</taxon>
        <taxon>Bacillati</taxon>
        <taxon>Actinomycetota</taxon>
        <taxon>Actinomycetes</taxon>
        <taxon>Propionibacteriales</taxon>
        <taxon>Nocardioidaceae</taxon>
        <taxon>Nocardioides</taxon>
    </lineage>
</organism>
<protein>
    <submittedName>
        <fullName evidence="3">Flavin reductase</fullName>
    </submittedName>
</protein>
<dbReference type="InterPro" id="IPR012349">
    <property type="entry name" value="Split_barrel_FMN-bd"/>
</dbReference>
<dbReference type="Proteomes" id="UP000276542">
    <property type="component" value="Unassembled WGS sequence"/>
</dbReference>
<feature type="domain" description="Flavin reductase like" evidence="2">
    <location>
        <begin position="18"/>
        <end position="160"/>
    </location>
</feature>
<dbReference type="PANTHER" id="PTHR30466:SF1">
    <property type="entry name" value="FMN REDUCTASE (NADH) RUTF"/>
    <property type="match status" value="1"/>
</dbReference>
<dbReference type="InterPro" id="IPR002563">
    <property type="entry name" value="Flavin_Rdtase-like_dom"/>
</dbReference>
<dbReference type="GO" id="GO:0042602">
    <property type="term" value="F:riboflavin reductase (NADPH) activity"/>
    <property type="evidence" value="ECO:0007669"/>
    <property type="project" value="TreeGrafter"/>
</dbReference>
<evidence type="ECO:0000259" key="2">
    <source>
        <dbReference type="SMART" id="SM00903"/>
    </source>
</evidence>
<dbReference type="EMBL" id="QYRP01000002">
    <property type="protein sequence ID" value="RJS45776.1"/>
    <property type="molecule type" value="Genomic_DNA"/>
</dbReference>
<dbReference type="PANTHER" id="PTHR30466">
    <property type="entry name" value="FLAVIN REDUCTASE"/>
    <property type="match status" value="1"/>
</dbReference>
<dbReference type="Gene3D" id="2.30.110.10">
    <property type="entry name" value="Electron Transport, Fmn-binding Protein, Chain A"/>
    <property type="match status" value="1"/>
</dbReference>
<dbReference type="Pfam" id="PF01613">
    <property type="entry name" value="Flavin_Reduct"/>
    <property type="match status" value="1"/>
</dbReference>
<comment type="caution">
    <text evidence="3">The sequence shown here is derived from an EMBL/GenBank/DDBJ whole genome shotgun (WGS) entry which is preliminary data.</text>
</comment>
<dbReference type="AlphaFoldDB" id="A0A3A5H4Z3"/>
<evidence type="ECO:0000313" key="4">
    <source>
        <dbReference type="Proteomes" id="UP000276542"/>
    </source>
</evidence>
<dbReference type="GO" id="GO:0010181">
    <property type="term" value="F:FMN binding"/>
    <property type="evidence" value="ECO:0007669"/>
    <property type="project" value="InterPro"/>
</dbReference>
<reference evidence="4" key="1">
    <citation type="submission" date="2018-09" db="EMBL/GenBank/DDBJ databases">
        <authorList>
            <person name="Zhu H."/>
        </authorList>
    </citation>
    <scope>NUCLEOTIDE SEQUENCE [LARGE SCALE GENOMIC DNA]</scope>
    <source>
        <strain evidence="4">K1W22B-1</strain>
    </source>
</reference>
<keyword evidence="4" id="KW-1185">Reference proteome</keyword>
<evidence type="ECO:0000256" key="1">
    <source>
        <dbReference type="ARBA" id="ARBA00023002"/>
    </source>
</evidence>
<dbReference type="SMART" id="SM00903">
    <property type="entry name" value="Flavin_Reduct"/>
    <property type="match status" value="1"/>
</dbReference>
<gene>
    <name evidence="3" type="ORF">D4739_05740</name>
</gene>
<sequence length="173" mass="18552">MSTMTTPLVDPMAMRQTMGRFATGVAVITTEDASGPHGMTVNSLTSVSLDPPLLLVCFNHGARTAEAAVASGRFVVNILSRRQQAIALRFAARGEDHFAGLGLEYAGHRVPVVPQALAHLECDVERVVEAGDHTIVFGAVIGVNTRDGDPLGFFGGKFSDITQHGHEPEHWFF</sequence>
<keyword evidence="1" id="KW-0560">Oxidoreductase</keyword>
<accession>A0A3A5H4Z3</accession>
<dbReference type="SUPFAM" id="SSF50475">
    <property type="entry name" value="FMN-binding split barrel"/>
    <property type="match status" value="1"/>
</dbReference>